<organism evidence="5 6">
    <name type="scientific">Neomoorella glycerini</name>
    <dbReference type="NCBI Taxonomy" id="55779"/>
    <lineage>
        <taxon>Bacteria</taxon>
        <taxon>Bacillati</taxon>
        <taxon>Bacillota</taxon>
        <taxon>Clostridia</taxon>
        <taxon>Neomoorellales</taxon>
        <taxon>Neomoorellaceae</taxon>
        <taxon>Neomoorella</taxon>
    </lineage>
</organism>
<dbReference type="PANTHER" id="PTHR34069">
    <property type="entry name" value="3-OXOACYL-[ACYL-CARRIER-PROTEIN] SYNTHASE 3"/>
    <property type="match status" value="1"/>
</dbReference>
<gene>
    <name evidence="5" type="primary">fabH</name>
    <name evidence="5" type="ORF">MGLY_12100</name>
</gene>
<reference evidence="5 6" key="1">
    <citation type="submission" date="2019-11" db="EMBL/GenBank/DDBJ databases">
        <title>Genome sequence of Moorella glycerini DSM11254.</title>
        <authorList>
            <person name="Poehlein A."/>
            <person name="Boeer T."/>
            <person name="Daniel R."/>
        </authorList>
    </citation>
    <scope>NUCLEOTIDE SEQUENCE [LARGE SCALE GENOMIC DNA]</scope>
    <source>
        <strain evidence="5 6">DSM 11254</strain>
    </source>
</reference>
<keyword evidence="1 5" id="KW-0808">Transferase</keyword>
<dbReference type="GO" id="GO:0006633">
    <property type="term" value="P:fatty acid biosynthetic process"/>
    <property type="evidence" value="ECO:0007669"/>
    <property type="project" value="InterPro"/>
</dbReference>
<keyword evidence="6" id="KW-1185">Reference proteome</keyword>
<dbReference type="GO" id="GO:0044550">
    <property type="term" value="P:secondary metabolite biosynthetic process"/>
    <property type="evidence" value="ECO:0007669"/>
    <property type="project" value="TreeGrafter"/>
</dbReference>
<evidence type="ECO:0000259" key="3">
    <source>
        <dbReference type="Pfam" id="PF08541"/>
    </source>
</evidence>
<evidence type="ECO:0000256" key="2">
    <source>
        <dbReference type="ARBA" id="ARBA00023315"/>
    </source>
</evidence>
<dbReference type="SUPFAM" id="SSF53901">
    <property type="entry name" value="Thiolase-like"/>
    <property type="match status" value="1"/>
</dbReference>
<evidence type="ECO:0000313" key="6">
    <source>
        <dbReference type="Proteomes" id="UP000425916"/>
    </source>
</evidence>
<feature type="domain" description="Beta-ketoacyl-[acyl-carrier-protein] synthase III N-terminal" evidence="4">
    <location>
        <begin position="110"/>
        <end position="191"/>
    </location>
</feature>
<dbReference type="PANTHER" id="PTHR34069:SF2">
    <property type="entry name" value="BETA-KETOACYL-[ACYL-CARRIER-PROTEIN] SYNTHASE III"/>
    <property type="match status" value="1"/>
</dbReference>
<dbReference type="GO" id="GO:0004315">
    <property type="term" value="F:3-oxoacyl-[acyl-carrier-protein] synthase activity"/>
    <property type="evidence" value="ECO:0007669"/>
    <property type="project" value="InterPro"/>
</dbReference>
<dbReference type="EMBL" id="CP046244">
    <property type="protein sequence ID" value="QGP91867.1"/>
    <property type="molecule type" value="Genomic_DNA"/>
</dbReference>
<keyword evidence="2 5" id="KW-0012">Acyltransferase</keyword>
<dbReference type="InterPro" id="IPR013747">
    <property type="entry name" value="ACP_syn_III_C"/>
</dbReference>
<feature type="domain" description="Beta-ketoacyl-[acyl-carrier-protein] synthase III C-terminal" evidence="3">
    <location>
        <begin position="250"/>
        <end position="336"/>
    </location>
</feature>
<evidence type="ECO:0000256" key="1">
    <source>
        <dbReference type="ARBA" id="ARBA00022679"/>
    </source>
</evidence>
<dbReference type="InterPro" id="IPR013751">
    <property type="entry name" value="ACP_syn_III_N"/>
</dbReference>
<proteinExistence type="predicted"/>
<dbReference type="EC" id="2.3.1.180" evidence="5"/>
<dbReference type="RefSeq" id="WP_156272519.1">
    <property type="nucleotide sequence ID" value="NZ_CP046244.1"/>
</dbReference>
<dbReference type="Pfam" id="PF08541">
    <property type="entry name" value="ACP_syn_III_C"/>
    <property type="match status" value="1"/>
</dbReference>
<evidence type="ECO:0000313" key="5">
    <source>
        <dbReference type="EMBL" id="QGP91867.1"/>
    </source>
</evidence>
<dbReference type="InterPro" id="IPR016039">
    <property type="entry name" value="Thiolase-like"/>
</dbReference>
<dbReference type="AlphaFoldDB" id="A0A6I5ZQL1"/>
<dbReference type="Pfam" id="PF08545">
    <property type="entry name" value="ACP_syn_III"/>
    <property type="match status" value="1"/>
</dbReference>
<dbReference type="Proteomes" id="UP000425916">
    <property type="component" value="Chromosome"/>
</dbReference>
<name>A0A6I5ZQL1_9FIRM</name>
<dbReference type="Gene3D" id="3.40.47.10">
    <property type="match status" value="1"/>
</dbReference>
<protein>
    <submittedName>
        <fullName evidence="5">3-oxoacyl-[acyl-carrier-protein] synthase 3</fullName>
        <ecNumber evidence="5">2.3.1.180</ecNumber>
    </submittedName>
</protein>
<evidence type="ECO:0000259" key="4">
    <source>
        <dbReference type="Pfam" id="PF08545"/>
    </source>
</evidence>
<sequence>MATVNIGIRSTGVYLPDRYMTSADVARESGIPQEVVEKKLGFRRKPVPGSEDHTIEMGIRAARRALEKGHIDPEEIDLIIYVGEEYKEHPLQTGAIKLQGGIGAGRAWGFDVQLRCGTTVMALKVARDMMLADENLNTVLLAGGYRNVDFIDYKNPRVRFMYNLGAGGAAIVLQKNLGRNEVLASKIITDPSLADAVGVTAGGTKVPMTPEALAQGLYTLDVFDPEGMKNRLEEVSMPNFLQVIQEAVMASGYTVQDIGYLCLLHMKRSAHDYILSELGLKPEQSIYLEDYGHIGQLDQVLSLELALEQGRVKDGDLVVMVSAGVGYAWAATAIKWGPCAG</sequence>
<accession>A0A6I5ZQL1</accession>
<dbReference type="NCBIfam" id="NF005308">
    <property type="entry name" value="PRK06840.1"/>
    <property type="match status" value="1"/>
</dbReference>
<dbReference type="GO" id="GO:0033818">
    <property type="term" value="F:beta-ketoacyl-acyl-carrier-protein synthase III activity"/>
    <property type="evidence" value="ECO:0007669"/>
    <property type="project" value="UniProtKB-EC"/>
</dbReference>
<dbReference type="OrthoDB" id="9786707at2"/>